<evidence type="ECO:0000313" key="1">
    <source>
        <dbReference type="EMBL" id="GIL80275.1"/>
    </source>
</evidence>
<dbReference type="AlphaFoldDB" id="A0A8J4FQI4"/>
<organism evidence="1 2">
    <name type="scientific">Volvox reticuliferus</name>
    <dbReference type="NCBI Taxonomy" id="1737510"/>
    <lineage>
        <taxon>Eukaryota</taxon>
        <taxon>Viridiplantae</taxon>
        <taxon>Chlorophyta</taxon>
        <taxon>core chlorophytes</taxon>
        <taxon>Chlorophyceae</taxon>
        <taxon>CS clade</taxon>
        <taxon>Chlamydomonadales</taxon>
        <taxon>Volvocaceae</taxon>
        <taxon>Volvox</taxon>
    </lineage>
</organism>
<feature type="non-terminal residue" evidence="1">
    <location>
        <position position="1"/>
    </location>
</feature>
<dbReference type="EMBL" id="BNCP01000017">
    <property type="protein sequence ID" value="GIL80275.1"/>
    <property type="molecule type" value="Genomic_DNA"/>
</dbReference>
<evidence type="ECO:0000313" key="2">
    <source>
        <dbReference type="Proteomes" id="UP000747110"/>
    </source>
</evidence>
<accession>A0A8J4FQI4</accession>
<dbReference type="Proteomes" id="UP000747110">
    <property type="component" value="Unassembled WGS sequence"/>
</dbReference>
<reference evidence="1" key="1">
    <citation type="journal article" date="2021" name="Proc. Natl. Acad. Sci. U.S.A.">
        <title>Three genomes in the algal genus Volvox reveal the fate of a haploid sex-determining region after a transition to homothallism.</title>
        <authorList>
            <person name="Yamamoto K."/>
            <person name="Hamaji T."/>
            <person name="Kawai-Toyooka H."/>
            <person name="Matsuzaki R."/>
            <person name="Takahashi F."/>
            <person name="Nishimura Y."/>
            <person name="Kawachi M."/>
            <person name="Noguchi H."/>
            <person name="Minakuchi Y."/>
            <person name="Umen J.G."/>
            <person name="Toyoda A."/>
            <person name="Nozaki H."/>
        </authorList>
    </citation>
    <scope>NUCLEOTIDE SEQUENCE</scope>
    <source>
        <strain evidence="1">NIES-3786</strain>
    </source>
</reference>
<proteinExistence type="predicted"/>
<keyword evidence="2" id="KW-1185">Reference proteome</keyword>
<sequence>AELLMALQLRLLLRCDVADKELASYPPPVLRPHSCSVRSSPVFDSQVHLANLAAGVQYAFGWLGRTARQNQTHLSRGGRRDGRKLHIVDWDEGNAALFQCLCEV</sequence>
<name>A0A8J4FQI4_9CHLO</name>
<comment type="caution">
    <text evidence="1">The sequence shown here is derived from an EMBL/GenBank/DDBJ whole genome shotgun (WGS) entry which is preliminary data.</text>
</comment>
<gene>
    <name evidence="1" type="ORF">Vretifemale_9456</name>
</gene>
<protein>
    <submittedName>
        <fullName evidence="1">Uncharacterized protein</fullName>
    </submittedName>
</protein>